<accession>A0A1B7IHG2</accession>
<comment type="caution">
    <text evidence="1">The sequence shown here is derived from an EMBL/GenBank/DDBJ whole genome shotgun (WGS) entry which is preliminary data.</text>
</comment>
<sequence length="358" mass="40326">MKLLSLTKDKTTLGEKLVIKEIQKNIQEWMQRIPVVVLGSGASVPHGIPGMWHLGQHLISTKLPQICSSEEHTKGWQEFLSLIETTDLESALTKVNVTTEVTQHIVNSTWHFLNASDLNVYYNVLADRQLLPLSKLFKFLLSGTMREVNVVTPNYDRIAEYAAESAGFCAFSGFNFGYIGERAQNPHPVIIQNNQRLRTVNVWKVHGSFGWFFDSSGVVVSVPPMHQLPPNLSPVIVTPGVEKFRKTHDEPFRSTIQNADRVMGNASAFLCIGYGFNDSHLQPRLIERCKNHEVPLILITKEISSTAHDFFKSGDCKKYIAIENFEGGIRYFTEEDPSGVIVKGVAYWELDNFISLFA</sequence>
<dbReference type="EMBL" id="LXER01000032">
    <property type="protein sequence ID" value="OAT28847.1"/>
    <property type="molecule type" value="Genomic_DNA"/>
</dbReference>
<dbReference type="SUPFAM" id="SSF52467">
    <property type="entry name" value="DHS-like NAD/FAD-binding domain"/>
    <property type="match status" value="1"/>
</dbReference>
<evidence type="ECO:0000313" key="1">
    <source>
        <dbReference type="EMBL" id="OAT28847.1"/>
    </source>
</evidence>
<keyword evidence="2" id="KW-1185">Reference proteome</keyword>
<dbReference type="Proteomes" id="UP000078410">
    <property type="component" value="Unassembled WGS sequence"/>
</dbReference>
<dbReference type="Pfam" id="PF13289">
    <property type="entry name" value="SIR2_2"/>
    <property type="match status" value="1"/>
</dbReference>
<proteinExistence type="predicted"/>
<reference evidence="1 2" key="1">
    <citation type="submission" date="2016-04" db="EMBL/GenBank/DDBJ databases">
        <title>ATOL: Assembling a taxonomically balanced genome-scale reconstruction of the evolutionary history of the Enterobacteriaceae.</title>
        <authorList>
            <person name="Plunkett G.III."/>
            <person name="Neeno-Eckwall E.C."/>
            <person name="Glasner J.D."/>
            <person name="Perna N.T."/>
        </authorList>
    </citation>
    <scope>NUCLEOTIDE SEQUENCE [LARGE SCALE GENOMIC DNA]</scope>
    <source>
        <strain evidence="1 2">ATCC 51605</strain>
    </source>
</reference>
<dbReference type="AlphaFoldDB" id="A0A1B7IHG2"/>
<organism evidence="1 2">
    <name type="scientific">Buttiauxella brennerae ATCC 51605</name>
    <dbReference type="NCBI Taxonomy" id="1354251"/>
    <lineage>
        <taxon>Bacteria</taxon>
        <taxon>Pseudomonadati</taxon>
        <taxon>Pseudomonadota</taxon>
        <taxon>Gammaproteobacteria</taxon>
        <taxon>Enterobacterales</taxon>
        <taxon>Enterobacteriaceae</taxon>
        <taxon>Buttiauxella</taxon>
    </lineage>
</organism>
<evidence type="ECO:0000313" key="2">
    <source>
        <dbReference type="Proteomes" id="UP000078410"/>
    </source>
</evidence>
<gene>
    <name evidence="1" type="ORF">M975_3494</name>
</gene>
<dbReference type="InterPro" id="IPR029035">
    <property type="entry name" value="DHS-like_NAD/FAD-binding_dom"/>
</dbReference>
<dbReference type="PATRIC" id="fig|1354251.4.peg.3594"/>
<protein>
    <submittedName>
        <fullName evidence="1">Uncharacterized protein</fullName>
    </submittedName>
</protein>
<name>A0A1B7IHG2_9ENTR</name>